<dbReference type="OrthoDB" id="591557at2759"/>
<dbReference type="InterPro" id="IPR017451">
    <property type="entry name" value="F-box-assoc_interact_dom"/>
</dbReference>
<feature type="compositionally biased region" description="Basic and acidic residues" evidence="1">
    <location>
        <begin position="37"/>
        <end position="48"/>
    </location>
</feature>
<accession>A0A9W7IJD3</accession>
<comment type="caution">
    <text evidence="3">The sequence shown here is derived from an EMBL/GenBank/DDBJ whole genome shotgun (WGS) entry which is preliminary data.</text>
</comment>
<dbReference type="InterPro" id="IPR001810">
    <property type="entry name" value="F-box_dom"/>
</dbReference>
<dbReference type="SUPFAM" id="SSF50965">
    <property type="entry name" value="Galactose oxidase, central domain"/>
    <property type="match status" value="1"/>
</dbReference>
<dbReference type="SMART" id="SM00256">
    <property type="entry name" value="FBOX"/>
    <property type="match status" value="1"/>
</dbReference>
<dbReference type="InterPro" id="IPR011043">
    <property type="entry name" value="Gal_Oxase/kelch_b-propeller"/>
</dbReference>
<dbReference type="SUPFAM" id="SSF81383">
    <property type="entry name" value="F-box domain"/>
    <property type="match status" value="1"/>
</dbReference>
<dbReference type="NCBIfam" id="TIGR01640">
    <property type="entry name" value="F_box_assoc_1"/>
    <property type="match status" value="1"/>
</dbReference>
<dbReference type="InterPro" id="IPR036047">
    <property type="entry name" value="F-box-like_dom_sf"/>
</dbReference>
<dbReference type="InterPro" id="IPR050796">
    <property type="entry name" value="SCF_F-box_component"/>
</dbReference>
<dbReference type="CDD" id="cd22157">
    <property type="entry name" value="F-box_AtFBW1-like"/>
    <property type="match status" value="1"/>
</dbReference>
<dbReference type="Pfam" id="PF00646">
    <property type="entry name" value="F-box"/>
    <property type="match status" value="1"/>
</dbReference>
<evidence type="ECO:0000259" key="2">
    <source>
        <dbReference type="PROSITE" id="PS50181"/>
    </source>
</evidence>
<dbReference type="Proteomes" id="UP001165190">
    <property type="component" value="Unassembled WGS sequence"/>
</dbReference>
<dbReference type="PROSITE" id="PS50181">
    <property type="entry name" value="FBOX"/>
    <property type="match status" value="1"/>
</dbReference>
<gene>
    <name evidence="3" type="ORF">HRI_003285400</name>
</gene>
<evidence type="ECO:0000313" key="3">
    <source>
        <dbReference type="EMBL" id="GMI96161.1"/>
    </source>
</evidence>
<keyword evidence="4" id="KW-1185">Reference proteome</keyword>
<protein>
    <recommendedName>
        <fullName evidence="2">F-box domain-containing protein</fullName>
    </recommendedName>
</protein>
<dbReference type="InterPro" id="IPR006527">
    <property type="entry name" value="F-box-assoc_dom_typ1"/>
</dbReference>
<evidence type="ECO:0000313" key="4">
    <source>
        <dbReference type="Proteomes" id="UP001165190"/>
    </source>
</evidence>
<dbReference type="Pfam" id="PF07734">
    <property type="entry name" value="FBA_1"/>
    <property type="match status" value="1"/>
</dbReference>
<feature type="domain" description="F-box" evidence="2">
    <location>
        <begin position="60"/>
        <end position="106"/>
    </location>
</feature>
<dbReference type="AlphaFoldDB" id="A0A9W7IJD3"/>
<organism evidence="3 4">
    <name type="scientific">Hibiscus trionum</name>
    <name type="common">Flower of an hour</name>
    <dbReference type="NCBI Taxonomy" id="183268"/>
    <lineage>
        <taxon>Eukaryota</taxon>
        <taxon>Viridiplantae</taxon>
        <taxon>Streptophyta</taxon>
        <taxon>Embryophyta</taxon>
        <taxon>Tracheophyta</taxon>
        <taxon>Spermatophyta</taxon>
        <taxon>Magnoliopsida</taxon>
        <taxon>eudicotyledons</taxon>
        <taxon>Gunneridae</taxon>
        <taxon>Pentapetalae</taxon>
        <taxon>rosids</taxon>
        <taxon>malvids</taxon>
        <taxon>Malvales</taxon>
        <taxon>Malvaceae</taxon>
        <taxon>Malvoideae</taxon>
        <taxon>Hibiscus</taxon>
    </lineage>
</organism>
<feature type="compositionally biased region" description="Polar residues" evidence="1">
    <location>
        <begin position="1"/>
        <end position="18"/>
    </location>
</feature>
<dbReference type="Gene3D" id="1.20.1280.50">
    <property type="match status" value="1"/>
</dbReference>
<name>A0A9W7IJD3_HIBTR</name>
<dbReference type="PANTHER" id="PTHR31672:SF13">
    <property type="entry name" value="F-BOX PROTEIN CPR30-LIKE"/>
    <property type="match status" value="1"/>
</dbReference>
<evidence type="ECO:0000256" key="1">
    <source>
        <dbReference type="SAM" id="MobiDB-lite"/>
    </source>
</evidence>
<reference evidence="3" key="1">
    <citation type="submission" date="2023-05" db="EMBL/GenBank/DDBJ databases">
        <title>Genome and transcriptome analyses reveal genes involved in the formation of fine ridges on petal epidermal cells in Hibiscus trionum.</title>
        <authorList>
            <person name="Koshimizu S."/>
            <person name="Masuda S."/>
            <person name="Ishii T."/>
            <person name="Shirasu K."/>
            <person name="Hoshino A."/>
            <person name="Arita M."/>
        </authorList>
    </citation>
    <scope>NUCLEOTIDE SEQUENCE</scope>
    <source>
        <strain evidence="3">Hamamatsu line</strain>
    </source>
</reference>
<proteinExistence type="predicted"/>
<feature type="compositionally biased region" description="Polar residues" evidence="1">
    <location>
        <begin position="26"/>
        <end position="35"/>
    </location>
</feature>
<dbReference type="PANTHER" id="PTHR31672">
    <property type="entry name" value="BNACNNG10540D PROTEIN"/>
    <property type="match status" value="1"/>
</dbReference>
<dbReference type="EMBL" id="BSYR01000028">
    <property type="protein sequence ID" value="GMI96161.1"/>
    <property type="molecule type" value="Genomic_DNA"/>
</dbReference>
<sequence>MENKNQESAPTHPNQRLGSPSHESRSASSNEQAQKWSRPESPQHERHTSVQSPKRGKNANLPPPSFPQEIVVEILSNLPVKSLIRLRYVSKSWESLITDPFFIKKHLKRTRKDPTFSKQRVLMSTASAEPIQDSIRSFCLNAIYKDSIVNTTEIEYPSNEVCRSHRIVGSCNGLICIATRKDTVFLLNPALRVFKKLPDLGFKHRGPCNSVYGFGFDASVNDYKVVRVFCYRSTAVENGVCVYSLKTNCWRKIPDFPPGFPMKAGKHVDGSLNWAVVRRQGMDFFCYIVSLDLAEETYTEVLQPSYGDDAVHVRTLGVLDGCLCLTCNYGRSYADVWVMKEYGNSESWTKLFSIPFTLHPFRFEDFRTPLFVSETGEILMRLGENLVMYNPKENASRILGFPNDAISYIREVFVYEESLVSPIVGDRHR</sequence>
<feature type="region of interest" description="Disordered" evidence="1">
    <location>
        <begin position="1"/>
        <end position="64"/>
    </location>
</feature>